<evidence type="ECO:0000259" key="8">
    <source>
        <dbReference type="Pfam" id="PF04138"/>
    </source>
</evidence>
<proteinExistence type="inferred from homology"/>
<keyword evidence="4 7" id="KW-1133">Transmembrane helix</keyword>
<evidence type="ECO:0000256" key="4">
    <source>
        <dbReference type="ARBA" id="ARBA00022989"/>
    </source>
</evidence>
<sequence length="165" mass="18216">MANGAVEQGRRGLRLHPPTPSPAALRRLDGLRERHPELRRLVRFAVVGATGTGLNALFYLAMRTWLPPVPANIVALLVSTALTTEMNRRFTFDGVVAPRWRASVQDVCTVVFYAFYSSGVLLLLDWVDPAAAAWEEAAAVAAASVLGGLLRFLAMRYWVFVPLRR</sequence>
<gene>
    <name evidence="9" type="ORF">ACFQ34_18725</name>
</gene>
<dbReference type="InterPro" id="IPR007267">
    <property type="entry name" value="GtrA_DPMS_TM"/>
</dbReference>
<evidence type="ECO:0000256" key="2">
    <source>
        <dbReference type="ARBA" id="ARBA00009399"/>
    </source>
</evidence>
<evidence type="ECO:0000256" key="7">
    <source>
        <dbReference type="SAM" id="Phobius"/>
    </source>
</evidence>
<evidence type="ECO:0000256" key="1">
    <source>
        <dbReference type="ARBA" id="ARBA00004141"/>
    </source>
</evidence>
<protein>
    <submittedName>
        <fullName evidence="9">GtrA family protein</fullName>
    </submittedName>
</protein>
<dbReference type="RefSeq" id="WP_013673737.1">
    <property type="nucleotide sequence ID" value="NZ_BAABKS010000095.1"/>
</dbReference>
<feature type="transmembrane region" description="Helical" evidence="7">
    <location>
        <begin position="139"/>
        <end position="159"/>
    </location>
</feature>
<keyword evidence="3 7" id="KW-0812">Transmembrane</keyword>
<feature type="transmembrane region" description="Helical" evidence="7">
    <location>
        <begin position="41"/>
        <end position="62"/>
    </location>
</feature>
<keyword evidence="10" id="KW-1185">Reference proteome</keyword>
<reference evidence="10" key="1">
    <citation type="journal article" date="2019" name="Int. J. Syst. Evol. Microbiol.">
        <title>The Global Catalogue of Microorganisms (GCM) 10K type strain sequencing project: providing services to taxonomists for standard genome sequencing and annotation.</title>
        <authorList>
            <consortium name="The Broad Institute Genomics Platform"/>
            <consortium name="The Broad Institute Genome Sequencing Center for Infectious Disease"/>
            <person name="Wu L."/>
            <person name="Ma J."/>
        </authorList>
    </citation>
    <scope>NUCLEOTIDE SEQUENCE [LARGE SCALE GENOMIC DNA]</scope>
    <source>
        <strain evidence="10">CCUG 49018</strain>
    </source>
</reference>
<name>A0ABW3VLZ4_9PSEU</name>
<comment type="subcellular location">
    <subcellularLocation>
        <location evidence="1">Membrane</location>
        <topology evidence="1">Multi-pass membrane protein</topology>
    </subcellularLocation>
</comment>
<dbReference type="PANTHER" id="PTHR38459:SF1">
    <property type="entry name" value="PROPHAGE BACTOPRENOL-LINKED GLUCOSE TRANSLOCASE HOMOLOG"/>
    <property type="match status" value="1"/>
</dbReference>
<evidence type="ECO:0000313" key="9">
    <source>
        <dbReference type="EMBL" id="MFD1235328.1"/>
    </source>
</evidence>
<evidence type="ECO:0000256" key="5">
    <source>
        <dbReference type="ARBA" id="ARBA00023136"/>
    </source>
</evidence>
<feature type="transmembrane region" description="Helical" evidence="7">
    <location>
        <begin position="107"/>
        <end position="127"/>
    </location>
</feature>
<accession>A0ABW3VLZ4</accession>
<feature type="region of interest" description="Disordered" evidence="6">
    <location>
        <begin position="1"/>
        <end position="21"/>
    </location>
</feature>
<feature type="domain" description="GtrA/DPMS transmembrane" evidence="8">
    <location>
        <begin position="43"/>
        <end position="160"/>
    </location>
</feature>
<comment type="similarity">
    <text evidence="2">Belongs to the GtrA family.</text>
</comment>
<evidence type="ECO:0000256" key="3">
    <source>
        <dbReference type="ARBA" id="ARBA00022692"/>
    </source>
</evidence>
<dbReference type="Proteomes" id="UP001597182">
    <property type="component" value="Unassembled WGS sequence"/>
</dbReference>
<organism evidence="9 10">
    <name type="scientific">Pseudonocardia benzenivorans</name>
    <dbReference type="NCBI Taxonomy" id="228005"/>
    <lineage>
        <taxon>Bacteria</taxon>
        <taxon>Bacillati</taxon>
        <taxon>Actinomycetota</taxon>
        <taxon>Actinomycetes</taxon>
        <taxon>Pseudonocardiales</taxon>
        <taxon>Pseudonocardiaceae</taxon>
        <taxon>Pseudonocardia</taxon>
    </lineage>
</organism>
<evidence type="ECO:0000256" key="6">
    <source>
        <dbReference type="SAM" id="MobiDB-lite"/>
    </source>
</evidence>
<feature type="transmembrane region" description="Helical" evidence="7">
    <location>
        <begin position="68"/>
        <end position="86"/>
    </location>
</feature>
<dbReference type="InterPro" id="IPR051401">
    <property type="entry name" value="GtrA_CellWall_Glycosyl"/>
</dbReference>
<dbReference type="Pfam" id="PF04138">
    <property type="entry name" value="GtrA_DPMS_TM"/>
    <property type="match status" value="1"/>
</dbReference>
<dbReference type="PANTHER" id="PTHR38459">
    <property type="entry name" value="PROPHAGE BACTOPRENOL-LINKED GLUCOSE TRANSLOCASE HOMOLOG"/>
    <property type="match status" value="1"/>
</dbReference>
<dbReference type="EMBL" id="JBHTMB010000156">
    <property type="protein sequence ID" value="MFD1235328.1"/>
    <property type="molecule type" value="Genomic_DNA"/>
</dbReference>
<keyword evidence="5 7" id="KW-0472">Membrane</keyword>
<comment type="caution">
    <text evidence="9">The sequence shown here is derived from an EMBL/GenBank/DDBJ whole genome shotgun (WGS) entry which is preliminary data.</text>
</comment>
<evidence type="ECO:0000313" key="10">
    <source>
        <dbReference type="Proteomes" id="UP001597182"/>
    </source>
</evidence>